<reference evidence="8" key="1">
    <citation type="submission" date="2021-03" db="EMBL/GenBank/DDBJ databases">
        <title>Whole genome shotgun sequence of Actinoplanes consettensis NBRC 14913.</title>
        <authorList>
            <person name="Komaki H."/>
            <person name="Tamura T."/>
        </authorList>
    </citation>
    <scope>NUCLEOTIDE SEQUENCE</scope>
    <source>
        <strain evidence="8">NBRC 14913</strain>
    </source>
</reference>
<feature type="domain" description="Gram-positive cocci surface proteins LPxTG" evidence="7">
    <location>
        <begin position="177"/>
        <end position="216"/>
    </location>
</feature>
<protein>
    <recommendedName>
        <fullName evidence="7">Gram-positive cocci surface proteins LPxTG domain-containing protein</fullName>
    </recommendedName>
</protein>
<keyword evidence="4" id="KW-0572">Peptidoglycan-anchor</keyword>
<sequence length="216" mass="21581">MCFCSELSGDTVRVHRILGLLVAAITAVLIAPGVAHAAPYPVEPPASNVSDGTVSDGGTVTFTASGFIPFERVTITISYGGGNSSAAFTSRRDDGFVLAAVTLPRRATITATADAQGSISVEVPLTEVGTATLMATGVTSGVTITQNVKVLDSDDSDNGGNGGGDDSDDTDDESAALPTTGPSGTPLLIALAGGLGAILVGAALLFATRSRRRGSL</sequence>
<evidence type="ECO:0000256" key="6">
    <source>
        <dbReference type="SAM" id="Phobius"/>
    </source>
</evidence>
<evidence type="ECO:0000313" key="9">
    <source>
        <dbReference type="Proteomes" id="UP000680865"/>
    </source>
</evidence>
<evidence type="ECO:0000256" key="4">
    <source>
        <dbReference type="ARBA" id="ARBA00023088"/>
    </source>
</evidence>
<keyword evidence="9" id="KW-1185">Reference proteome</keyword>
<name>A0A919SCK4_9ACTN</name>
<evidence type="ECO:0000313" key="8">
    <source>
        <dbReference type="EMBL" id="GIM70125.1"/>
    </source>
</evidence>
<keyword evidence="6" id="KW-1133">Transmembrane helix</keyword>
<keyword evidence="2" id="KW-0964">Secreted</keyword>
<dbReference type="EMBL" id="BOQP01000008">
    <property type="protein sequence ID" value="GIM70125.1"/>
    <property type="molecule type" value="Genomic_DNA"/>
</dbReference>
<evidence type="ECO:0000256" key="2">
    <source>
        <dbReference type="ARBA" id="ARBA00022525"/>
    </source>
</evidence>
<feature type="transmembrane region" description="Helical" evidence="6">
    <location>
        <begin position="187"/>
        <end position="207"/>
    </location>
</feature>
<accession>A0A919SCK4</accession>
<dbReference type="AlphaFoldDB" id="A0A919SCK4"/>
<evidence type="ECO:0000256" key="3">
    <source>
        <dbReference type="ARBA" id="ARBA00022729"/>
    </source>
</evidence>
<dbReference type="NCBIfam" id="TIGR01167">
    <property type="entry name" value="LPXTG_anchor"/>
    <property type="match status" value="1"/>
</dbReference>
<feature type="compositionally biased region" description="Acidic residues" evidence="5">
    <location>
        <begin position="165"/>
        <end position="174"/>
    </location>
</feature>
<comment type="caution">
    <text evidence="8">The sequence shown here is derived from an EMBL/GenBank/DDBJ whole genome shotgun (WGS) entry which is preliminary data.</text>
</comment>
<dbReference type="Proteomes" id="UP000680865">
    <property type="component" value="Unassembled WGS sequence"/>
</dbReference>
<feature type="region of interest" description="Disordered" evidence="5">
    <location>
        <begin position="151"/>
        <end position="182"/>
    </location>
</feature>
<keyword evidence="6" id="KW-0812">Transmembrane</keyword>
<evidence type="ECO:0000259" key="7">
    <source>
        <dbReference type="PROSITE" id="PS50847"/>
    </source>
</evidence>
<proteinExistence type="predicted"/>
<keyword evidence="1" id="KW-0134">Cell wall</keyword>
<evidence type="ECO:0000256" key="5">
    <source>
        <dbReference type="SAM" id="MobiDB-lite"/>
    </source>
</evidence>
<dbReference type="PROSITE" id="PS50847">
    <property type="entry name" value="GRAM_POS_ANCHORING"/>
    <property type="match status" value="1"/>
</dbReference>
<keyword evidence="6" id="KW-0472">Membrane</keyword>
<dbReference type="InterPro" id="IPR019931">
    <property type="entry name" value="LPXTG_anchor"/>
</dbReference>
<organism evidence="8 9">
    <name type="scientific">Winogradskya consettensis</name>
    <dbReference type="NCBI Taxonomy" id="113560"/>
    <lineage>
        <taxon>Bacteria</taxon>
        <taxon>Bacillati</taxon>
        <taxon>Actinomycetota</taxon>
        <taxon>Actinomycetes</taxon>
        <taxon>Micromonosporales</taxon>
        <taxon>Micromonosporaceae</taxon>
        <taxon>Winogradskya</taxon>
    </lineage>
</organism>
<keyword evidence="3" id="KW-0732">Signal</keyword>
<gene>
    <name evidence="8" type="ORF">Aco04nite_18650</name>
</gene>
<evidence type="ECO:0000256" key="1">
    <source>
        <dbReference type="ARBA" id="ARBA00022512"/>
    </source>
</evidence>